<reference evidence="2" key="1">
    <citation type="submission" date="2018-07" db="EMBL/GenBank/DDBJ databases">
        <authorList>
            <person name="Quirk P.G."/>
            <person name="Krulwich T.A."/>
        </authorList>
    </citation>
    <scope>NUCLEOTIDE SEQUENCE</scope>
</reference>
<dbReference type="InterPro" id="IPR027417">
    <property type="entry name" value="P-loop_NTPase"/>
</dbReference>
<feature type="domain" description="ATPase AAA-type core" evidence="1">
    <location>
        <begin position="48"/>
        <end position="368"/>
    </location>
</feature>
<dbReference type="Pfam" id="PF13304">
    <property type="entry name" value="AAA_21"/>
    <property type="match status" value="1"/>
</dbReference>
<dbReference type="Gene3D" id="3.40.50.300">
    <property type="entry name" value="P-loop containing nucleotide triphosphate hydrolases"/>
    <property type="match status" value="1"/>
</dbReference>
<dbReference type="SUPFAM" id="SSF52540">
    <property type="entry name" value="P-loop containing nucleoside triphosphate hydrolases"/>
    <property type="match status" value="1"/>
</dbReference>
<dbReference type="PANTHER" id="PTHR40396">
    <property type="entry name" value="ATPASE-LIKE PROTEIN"/>
    <property type="match status" value="1"/>
</dbReference>
<dbReference type="EMBL" id="UIDG01000276">
    <property type="protein sequence ID" value="SUS06913.1"/>
    <property type="molecule type" value="Genomic_DNA"/>
</dbReference>
<dbReference type="PANTHER" id="PTHR40396:SF1">
    <property type="entry name" value="ATPASE AAA-TYPE CORE DOMAIN-CONTAINING PROTEIN"/>
    <property type="match status" value="1"/>
</dbReference>
<name>A0A380TGT7_9ZZZZ</name>
<dbReference type="CDD" id="cd00267">
    <property type="entry name" value="ABC_ATPase"/>
    <property type="match status" value="1"/>
</dbReference>
<sequence length="430" mass="47428">MLLRFAVENHLSIKEKQELSLVASSLKDREEGLIASNAAPGKRVLPAAVIYGANASGKTNLLRALGFMRGAVLFSHNRGEPGERIPRSPFRLDPACADAPSTFELDFVVEGERYHYGFEALDDAFQSEWLYAFPSTSNRRQMLFERKAGEAIAFDFGRGLKGRNRVIADLTRPNSLFLSTAAQNNHEQLSPVARFFSEIRTAFDIDTPGPLLSRLLSDGDMDPRVIEFLKKIGTGIVGFERREEELPEEARTFSKALAAAFATVDKKPPQLDLEQKNTDIFLELAHQDCYGNPVYFDVGEESAGTQRLLGVLGRVYRVLDKGDLLVIDELDASLHTQASEAVLALVSSAALNPKGAQLIATTHDTNLLRSEFLRRDQIWFTEKDEGGATHLYPLSDFSTRKGDNIEKGYLQGRFGAIPFAGSAADLLADG</sequence>
<protein>
    <recommendedName>
        <fullName evidence="1">ATPase AAA-type core domain-containing protein</fullName>
    </recommendedName>
</protein>
<evidence type="ECO:0000259" key="1">
    <source>
        <dbReference type="Pfam" id="PF13304"/>
    </source>
</evidence>
<dbReference type="GO" id="GO:0005524">
    <property type="term" value="F:ATP binding"/>
    <property type="evidence" value="ECO:0007669"/>
    <property type="project" value="InterPro"/>
</dbReference>
<accession>A0A380TGT7</accession>
<dbReference type="InterPro" id="IPR003959">
    <property type="entry name" value="ATPase_AAA_core"/>
</dbReference>
<organism evidence="2">
    <name type="scientific">metagenome</name>
    <dbReference type="NCBI Taxonomy" id="256318"/>
    <lineage>
        <taxon>unclassified sequences</taxon>
        <taxon>metagenomes</taxon>
    </lineage>
</organism>
<proteinExistence type="predicted"/>
<gene>
    <name evidence="2" type="ORF">DF3PB_3470002</name>
</gene>
<dbReference type="AlphaFoldDB" id="A0A380TGT7"/>
<dbReference type="GO" id="GO:0016887">
    <property type="term" value="F:ATP hydrolysis activity"/>
    <property type="evidence" value="ECO:0007669"/>
    <property type="project" value="InterPro"/>
</dbReference>
<evidence type="ECO:0000313" key="2">
    <source>
        <dbReference type="EMBL" id="SUS06913.1"/>
    </source>
</evidence>